<feature type="region of interest" description="Disordered" evidence="3">
    <location>
        <begin position="1"/>
        <end position="23"/>
    </location>
</feature>
<accession>A0ABS4VX68</accession>
<reference evidence="6 7" key="1">
    <citation type="submission" date="2021-03" db="EMBL/GenBank/DDBJ databases">
        <title>Sequencing the genomes of 1000 actinobacteria strains.</title>
        <authorList>
            <person name="Klenk H.-P."/>
        </authorList>
    </citation>
    <scope>NUCLEOTIDE SEQUENCE [LARGE SCALE GENOMIC DNA]</scope>
    <source>
        <strain evidence="6 7">DSM 45256</strain>
    </source>
</reference>
<evidence type="ECO:0000313" key="7">
    <source>
        <dbReference type="Proteomes" id="UP001519295"/>
    </source>
</evidence>
<dbReference type="Proteomes" id="UP001519295">
    <property type="component" value="Unassembled WGS sequence"/>
</dbReference>
<dbReference type="PRINTS" id="PR00038">
    <property type="entry name" value="HTHLUXR"/>
</dbReference>
<keyword evidence="1 6" id="KW-0238">DNA-binding</keyword>
<evidence type="ECO:0000256" key="1">
    <source>
        <dbReference type="ARBA" id="ARBA00023125"/>
    </source>
</evidence>
<dbReference type="Pfam" id="PF00072">
    <property type="entry name" value="Response_reg"/>
    <property type="match status" value="1"/>
</dbReference>
<dbReference type="SMART" id="SM00448">
    <property type="entry name" value="REC"/>
    <property type="match status" value="1"/>
</dbReference>
<dbReference type="GO" id="GO:0003677">
    <property type="term" value="F:DNA binding"/>
    <property type="evidence" value="ECO:0007669"/>
    <property type="project" value="UniProtKB-KW"/>
</dbReference>
<dbReference type="PANTHER" id="PTHR43214:SF44">
    <property type="entry name" value="TWO-COMPONENT RESPONSE REGULATOR"/>
    <property type="match status" value="1"/>
</dbReference>
<dbReference type="PROSITE" id="PS50043">
    <property type="entry name" value="HTH_LUXR_2"/>
    <property type="match status" value="1"/>
</dbReference>
<organism evidence="6 7">
    <name type="scientific">Pseudonocardia parietis</name>
    <dbReference type="NCBI Taxonomy" id="570936"/>
    <lineage>
        <taxon>Bacteria</taxon>
        <taxon>Bacillati</taxon>
        <taxon>Actinomycetota</taxon>
        <taxon>Actinomycetes</taxon>
        <taxon>Pseudonocardiales</taxon>
        <taxon>Pseudonocardiaceae</taxon>
        <taxon>Pseudonocardia</taxon>
    </lineage>
</organism>
<keyword evidence="2" id="KW-0597">Phosphoprotein</keyword>
<evidence type="ECO:0000259" key="5">
    <source>
        <dbReference type="PROSITE" id="PS50110"/>
    </source>
</evidence>
<name>A0ABS4VX68_9PSEU</name>
<dbReference type="InterPro" id="IPR016032">
    <property type="entry name" value="Sig_transdc_resp-reg_C-effctor"/>
</dbReference>
<dbReference type="EMBL" id="JAGINU010000001">
    <property type="protein sequence ID" value="MBP2368519.1"/>
    <property type="molecule type" value="Genomic_DNA"/>
</dbReference>
<dbReference type="SMART" id="SM00421">
    <property type="entry name" value="HTH_LUXR"/>
    <property type="match status" value="1"/>
</dbReference>
<dbReference type="CDD" id="cd06170">
    <property type="entry name" value="LuxR_C_like"/>
    <property type="match status" value="1"/>
</dbReference>
<protein>
    <submittedName>
        <fullName evidence="6">DNA-binding NarL/FixJ family response regulator</fullName>
    </submittedName>
</protein>
<evidence type="ECO:0000259" key="4">
    <source>
        <dbReference type="PROSITE" id="PS50043"/>
    </source>
</evidence>
<dbReference type="PROSITE" id="PS50110">
    <property type="entry name" value="RESPONSE_REGULATORY"/>
    <property type="match status" value="1"/>
</dbReference>
<dbReference type="RefSeq" id="WP_307862496.1">
    <property type="nucleotide sequence ID" value="NZ_JAGINU010000001.1"/>
</dbReference>
<comment type="caution">
    <text evidence="6">The sequence shown here is derived from an EMBL/GenBank/DDBJ whole genome shotgun (WGS) entry which is preliminary data.</text>
</comment>
<dbReference type="Pfam" id="PF00196">
    <property type="entry name" value="GerE"/>
    <property type="match status" value="1"/>
</dbReference>
<evidence type="ECO:0000256" key="2">
    <source>
        <dbReference type="PROSITE-ProRule" id="PRU00169"/>
    </source>
</evidence>
<sequence>MSRTPPTPQRGPGRTGALRPPSPGATIWIIDDHQLVASSLAGSLRVAGHDARVHPIRSTPEFLAVTRRTTAGLVLLDLELGRDPAGHRIDGVELVHPLRVAGWQVLALTDDTAPERVGAALATGAAGAIPKTAPLATLLAALRNALAGRPVHPPAQLRDLIAHHHRHLDDHHQLDAALAALSTREREILDLLAAGRRAQTIAAHYVVSVATVRTQIRGVLTKLGVRSQLEAVALYTRHHHPEP</sequence>
<gene>
    <name evidence="6" type="ORF">JOF36_004215</name>
</gene>
<feature type="domain" description="Response regulatory" evidence="5">
    <location>
        <begin position="26"/>
        <end position="146"/>
    </location>
</feature>
<feature type="modified residue" description="4-aspartylphosphate" evidence="2">
    <location>
        <position position="77"/>
    </location>
</feature>
<feature type="domain" description="HTH luxR-type" evidence="4">
    <location>
        <begin position="174"/>
        <end position="239"/>
    </location>
</feature>
<dbReference type="Gene3D" id="1.10.10.10">
    <property type="entry name" value="Winged helix-like DNA-binding domain superfamily/Winged helix DNA-binding domain"/>
    <property type="match status" value="1"/>
</dbReference>
<dbReference type="InterPro" id="IPR039420">
    <property type="entry name" value="WalR-like"/>
</dbReference>
<dbReference type="InterPro" id="IPR001789">
    <property type="entry name" value="Sig_transdc_resp-reg_receiver"/>
</dbReference>
<keyword evidence="7" id="KW-1185">Reference proteome</keyword>
<dbReference type="SUPFAM" id="SSF52172">
    <property type="entry name" value="CheY-like"/>
    <property type="match status" value="1"/>
</dbReference>
<dbReference type="Gene3D" id="3.40.50.2300">
    <property type="match status" value="1"/>
</dbReference>
<dbReference type="InterPro" id="IPR000792">
    <property type="entry name" value="Tscrpt_reg_LuxR_C"/>
</dbReference>
<proteinExistence type="predicted"/>
<dbReference type="SUPFAM" id="SSF46894">
    <property type="entry name" value="C-terminal effector domain of the bipartite response regulators"/>
    <property type="match status" value="1"/>
</dbReference>
<dbReference type="InterPro" id="IPR036388">
    <property type="entry name" value="WH-like_DNA-bd_sf"/>
</dbReference>
<dbReference type="InterPro" id="IPR011006">
    <property type="entry name" value="CheY-like_superfamily"/>
</dbReference>
<evidence type="ECO:0000256" key="3">
    <source>
        <dbReference type="SAM" id="MobiDB-lite"/>
    </source>
</evidence>
<evidence type="ECO:0000313" key="6">
    <source>
        <dbReference type="EMBL" id="MBP2368519.1"/>
    </source>
</evidence>
<dbReference type="PANTHER" id="PTHR43214">
    <property type="entry name" value="TWO-COMPONENT RESPONSE REGULATOR"/>
    <property type="match status" value="1"/>
</dbReference>